<dbReference type="GO" id="GO:0012505">
    <property type="term" value="C:endomembrane system"/>
    <property type="evidence" value="ECO:0007669"/>
    <property type="project" value="UniProtKB-SubCell"/>
</dbReference>
<organism evidence="6 7">
    <name type="scientific">Candidatus Amesbacteria bacterium GW2011_GWC1_47_15</name>
    <dbReference type="NCBI Taxonomy" id="1618364"/>
    <lineage>
        <taxon>Bacteria</taxon>
        <taxon>Candidatus Amesiibacteriota</taxon>
    </lineage>
</organism>
<evidence type="ECO:0000256" key="4">
    <source>
        <dbReference type="ARBA" id="ARBA00023136"/>
    </source>
</evidence>
<protein>
    <recommendedName>
        <fullName evidence="8">VIT family protein</fullName>
    </recommendedName>
</protein>
<evidence type="ECO:0000256" key="1">
    <source>
        <dbReference type="ARBA" id="ARBA00004127"/>
    </source>
</evidence>
<dbReference type="GO" id="GO:0030026">
    <property type="term" value="P:intracellular manganese ion homeostasis"/>
    <property type="evidence" value="ECO:0007669"/>
    <property type="project" value="InterPro"/>
</dbReference>
<feature type="transmembrane region" description="Helical" evidence="5">
    <location>
        <begin position="12"/>
        <end position="37"/>
    </location>
</feature>
<keyword evidence="4 5" id="KW-0472">Membrane</keyword>
<dbReference type="PANTHER" id="PTHR31851">
    <property type="entry name" value="FE(2+)/MN(2+) TRANSPORTER PCL1"/>
    <property type="match status" value="1"/>
</dbReference>
<keyword evidence="2 5" id="KW-0812">Transmembrane</keyword>
<dbReference type="GO" id="GO:0005384">
    <property type="term" value="F:manganese ion transmembrane transporter activity"/>
    <property type="evidence" value="ECO:0007669"/>
    <property type="project" value="InterPro"/>
</dbReference>
<feature type="transmembrane region" description="Helical" evidence="5">
    <location>
        <begin position="146"/>
        <end position="166"/>
    </location>
</feature>
<dbReference type="Pfam" id="PF01988">
    <property type="entry name" value="VIT1"/>
    <property type="match status" value="2"/>
</dbReference>
<dbReference type="AlphaFoldDB" id="A0A0G1S3F0"/>
<dbReference type="Proteomes" id="UP000034502">
    <property type="component" value="Unassembled WGS sequence"/>
</dbReference>
<evidence type="ECO:0008006" key="8">
    <source>
        <dbReference type="Google" id="ProtNLM"/>
    </source>
</evidence>
<proteinExistence type="predicted"/>
<dbReference type="EMBL" id="LCNU01000014">
    <property type="protein sequence ID" value="KKU64019.1"/>
    <property type="molecule type" value="Genomic_DNA"/>
</dbReference>
<evidence type="ECO:0000313" key="6">
    <source>
        <dbReference type="EMBL" id="KKU64019.1"/>
    </source>
</evidence>
<name>A0A0G1S3F0_9BACT</name>
<evidence type="ECO:0000256" key="5">
    <source>
        <dbReference type="SAM" id="Phobius"/>
    </source>
</evidence>
<comment type="subcellular location">
    <subcellularLocation>
        <location evidence="1">Endomembrane system</location>
        <topology evidence="1">Multi-pass membrane protein</topology>
    </subcellularLocation>
</comment>
<gene>
    <name evidence="6" type="ORF">UX86_C0014G0003</name>
</gene>
<reference evidence="6 7" key="1">
    <citation type="journal article" date="2015" name="Nature">
        <title>rRNA introns, odd ribosomes, and small enigmatic genomes across a large radiation of phyla.</title>
        <authorList>
            <person name="Brown C.T."/>
            <person name="Hug L.A."/>
            <person name="Thomas B.C."/>
            <person name="Sharon I."/>
            <person name="Castelle C.J."/>
            <person name="Singh A."/>
            <person name="Wilkins M.J."/>
            <person name="Williams K.H."/>
            <person name="Banfield J.F."/>
        </authorList>
    </citation>
    <scope>NUCLEOTIDE SEQUENCE [LARGE SCALE GENOMIC DNA]</scope>
</reference>
<feature type="transmembrane region" description="Helical" evidence="5">
    <location>
        <begin position="43"/>
        <end position="65"/>
    </location>
</feature>
<feature type="transmembrane region" description="Helical" evidence="5">
    <location>
        <begin position="85"/>
        <end position="109"/>
    </location>
</feature>
<evidence type="ECO:0000256" key="3">
    <source>
        <dbReference type="ARBA" id="ARBA00022989"/>
    </source>
</evidence>
<evidence type="ECO:0000256" key="2">
    <source>
        <dbReference type="ARBA" id="ARBA00022692"/>
    </source>
</evidence>
<sequence>MRTRSRFAHPEYIRNFTFGVEDSLASSVGLLAGIASAELSSTAIVVTGFILIFIEALSMGMGSLLSDQSASEAEVRHEVSLSKSLPAALVMFTSYFLAGFIPIFPYVFFTRVDGMYVSITATLLALFGLGVLNARWAGIHVLKNGLRMLAIGGVVALSGIIAGDFLKLVF</sequence>
<dbReference type="InterPro" id="IPR008217">
    <property type="entry name" value="Ccc1_fam"/>
</dbReference>
<comment type="caution">
    <text evidence="6">The sequence shown here is derived from an EMBL/GenBank/DDBJ whole genome shotgun (WGS) entry which is preliminary data.</text>
</comment>
<feature type="transmembrane region" description="Helical" evidence="5">
    <location>
        <begin position="115"/>
        <end position="134"/>
    </location>
</feature>
<keyword evidence="3 5" id="KW-1133">Transmembrane helix</keyword>
<dbReference type="STRING" id="1618364.UX86_C0014G0003"/>
<accession>A0A0G1S3F0</accession>
<evidence type="ECO:0000313" key="7">
    <source>
        <dbReference type="Proteomes" id="UP000034502"/>
    </source>
</evidence>